<dbReference type="Gene3D" id="1.50.10.10">
    <property type="match status" value="1"/>
</dbReference>
<comment type="caution">
    <text evidence="4">The sequence shown here is derived from an EMBL/GenBank/DDBJ whole genome shotgun (WGS) entry which is preliminary data.</text>
</comment>
<dbReference type="InterPro" id="IPR008928">
    <property type="entry name" value="6-hairpin_glycosidase_sf"/>
</dbReference>
<protein>
    <submittedName>
        <fullName evidence="4">Glycoside hydrolase family 95 protein</fullName>
    </submittedName>
</protein>
<dbReference type="PANTHER" id="PTHR31084">
    <property type="entry name" value="ALPHA-L-FUCOSIDASE 2"/>
    <property type="match status" value="1"/>
</dbReference>
<reference evidence="4" key="1">
    <citation type="submission" date="2022-06" db="EMBL/GenBank/DDBJ databases">
        <title>Whole genome shotgun sequencing (WGS) of Rathayibacter sp. ZW T2_19, isolated from stored onions (Allium cepa).</title>
        <authorList>
            <person name="Stoll D.A."/>
            <person name="Huch M."/>
        </authorList>
    </citation>
    <scope>NUCLEOTIDE SEQUENCE</scope>
    <source>
        <strain evidence="4">ZW T2_19</strain>
    </source>
</reference>
<dbReference type="SUPFAM" id="SSF48208">
    <property type="entry name" value="Six-hairpin glycosidases"/>
    <property type="match status" value="1"/>
</dbReference>
<dbReference type="InterPro" id="IPR012341">
    <property type="entry name" value="6hp_glycosidase-like_sf"/>
</dbReference>
<proteinExistence type="predicted"/>
<feature type="domain" description="Glycosyl hydrolase family 95 catalytic" evidence="3">
    <location>
        <begin position="273"/>
        <end position="681"/>
    </location>
</feature>
<dbReference type="EMBL" id="JAMRYM010000003">
    <property type="protein sequence ID" value="MCM6761208.1"/>
    <property type="molecule type" value="Genomic_DNA"/>
</dbReference>
<dbReference type="PIRSF" id="PIRSF007663">
    <property type="entry name" value="UCP007663"/>
    <property type="match status" value="1"/>
</dbReference>
<dbReference type="RefSeq" id="WP_251943208.1">
    <property type="nucleotide sequence ID" value="NZ_JAMRYM010000003.1"/>
</dbReference>
<dbReference type="Proteomes" id="UP001155240">
    <property type="component" value="Unassembled WGS sequence"/>
</dbReference>
<dbReference type="AlphaFoldDB" id="A0A9X2DX49"/>
<dbReference type="Pfam" id="PF21307">
    <property type="entry name" value="Glyco_hydro_95_C"/>
    <property type="match status" value="1"/>
</dbReference>
<evidence type="ECO:0000259" key="2">
    <source>
        <dbReference type="Pfam" id="PF21307"/>
    </source>
</evidence>
<feature type="domain" description="Alpha fucosidase A-like C-terminal" evidence="2">
    <location>
        <begin position="683"/>
        <end position="749"/>
    </location>
</feature>
<dbReference type="PANTHER" id="PTHR31084:SF0">
    <property type="entry name" value="ALPHA-L-FUCOSIDASE 2"/>
    <property type="match status" value="1"/>
</dbReference>
<evidence type="ECO:0000259" key="3">
    <source>
        <dbReference type="Pfam" id="PF22124"/>
    </source>
</evidence>
<evidence type="ECO:0000313" key="5">
    <source>
        <dbReference type="Proteomes" id="UP001155240"/>
    </source>
</evidence>
<dbReference type="InterPro" id="IPR054363">
    <property type="entry name" value="GH95_cat"/>
</dbReference>
<organism evidence="4 5">
    <name type="scientific">Rathayibacter rubneri</name>
    <dbReference type="NCBI Taxonomy" id="2950106"/>
    <lineage>
        <taxon>Bacteria</taxon>
        <taxon>Bacillati</taxon>
        <taxon>Actinomycetota</taxon>
        <taxon>Actinomycetes</taxon>
        <taxon>Micrococcales</taxon>
        <taxon>Microbacteriaceae</taxon>
        <taxon>Rathayibacter</taxon>
    </lineage>
</organism>
<keyword evidence="4" id="KW-0378">Hydrolase</keyword>
<evidence type="ECO:0000259" key="1">
    <source>
        <dbReference type="Pfam" id="PF14498"/>
    </source>
</evidence>
<dbReference type="GO" id="GO:0004560">
    <property type="term" value="F:alpha-L-fucosidase activity"/>
    <property type="evidence" value="ECO:0007669"/>
    <property type="project" value="InterPro"/>
</dbReference>
<keyword evidence="5" id="KW-1185">Reference proteome</keyword>
<feature type="domain" description="Glycosyl hydrolase family 95 N-terminal" evidence="1">
    <location>
        <begin position="4"/>
        <end position="244"/>
    </location>
</feature>
<name>A0A9X2DX49_9MICO</name>
<dbReference type="Pfam" id="PF14498">
    <property type="entry name" value="Glyco_hyd_65N_2"/>
    <property type="match status" value="1"/>
</dbReference>
<gene>
    <name evidence="4" type="ORF">NB037_02140</name>
</gene>
<dbReference type="InterPro" id="IPR027414">
    <property type="entry name" value="GH95_N_dom"/>
</dbReference>
<dbReference type="InterPro" id="IPR049053">
    <property type="entry name" value="AFCA-like_C"/>
</dbReference>
<accession>A0A9X2DX49</accession>
<sequence length="769" mass="82579">MTRLLSSSPAGEWVEGYPLGNGRLGVMCLGAALSPHFQINDGTAWSGSPRNEAAFAVPTPQEASELLAESRRRLAAGDPEGAEQLLRREQTGWTQAYQPFIDLRLSVSGTASTGYQRQLDLASALCSVTADGLLQEAFVSAPHGVFVVRLTSEAPVDVVAELSTQHRVLATENRRLELRLPSDVPPAHEPAEPVRWSAEPGSALEGAAVLDWQHDGTDEVREGLPVAVGVRRLTLVLATRTTFQGLGREPEGTARRAGDAAAQTVASALAEGWDALLAAHTADHRALFDRVVLTLGPQRSVDTGERLGAVYAEGIAADPALAALLFDLGRYLLITSSRPGGLPTTLQGLWNAESQPPWSSNYTTNINLPMNYWPAEVVDLPETLEPYLELVDALAVRGRATAEALYGARGWVTHHNTDAWAHTTAVGAGRGDASWAFWPMAAPWLLAVHRRHLEFGGDDAFAERARPALRGAAQFLLDWLIESPDGSLQTSPSTSPENRYLLEGRPVSLTTSSALDLALTKELLTTVVAVDERCRTVDDLTSAARAALSRIPSAPLIHEGRLLEWGKDVEEEDPRHRHVSPLYSIFPGDEVPGPVLVEAATAMLERRGDDSTGWSLVWKAAIWARLGRADRIQDLLPLVFRRATSDAGPWHGGLHSNLFCSHPPFQIDGNLGFTAAVAEMLLQSHAGVIDLLPALPPAFPEGGVHGLIARPGVSVSMTWAGGVLVSAALRCHRPSAAGPHTIRYRERVLVVAVPSEGEVSVDVDALRAP</sequence>
<dbReference type="Pfam" id="PF22124">
    <property type="entry name" value="Glyco_hydro_95_cat"/>
    <property type="match status" value="1"/>
</dbReference>
<dbReference type="GO" id="GO:0005975">
    <property type="term" value="P:carbohydrate metabolic process"/>
    <property type="evidence" value="ECO:0007669"/>
    <property type="project" value="InterPro"/>
</dbReference>
<evidence type="ECO:0000313" key="4">
    <source>
        <dbReference type="EMBL" id="MCM6761208.1"/>
    </source>
</evidence>
<dbReference type="InterPro" id="IPR016518">
    <property type="entry name" value="Alpha-L-fucosidase"/>
</dbReference>